<sequence>MTNAIEVHELHKAFGDVRALGGASLTVPAGSVYGLVGPNGSGKTTLLSIVRGVVRPTSGEALVFGRPPLDDPAVKGRIAFASGNPYFLKPESADGMARFYRSVLPSFDVDRYLELAPLFEVDRTRPLRKLSRGARAKAALLLALSCTADLLLLDEAMDLVDPIARKRMWSVVLDQVSSRRLTVVAATHNLRELEGVCDHLAILDRGVVRDEADLNEPVSDIVKVQVMLPEGAELPTGLEVVHARPEGRLLTLLVHGNAGGVREELDTVHPTYLDIVPLSLEERFVCELGGDDHEA</sequence>
<name>A0A1G6NDK4_9ACTN</name>
<dbReference type="SMART" id="SM00382">
    <property type="entry name" value="AAA"/>
    <property type="match status" value="1"/>
</dbReference>
<reference evidence="5" key="1">
    <citation type="submission" date="2016-10" db="EMBL/GenBank/DDBJ databases">
        <authorList>
            <person name="Varghese N."/>
            <person name="Submissions S."/>
        </authorList>
    </citation>
    <scope>NUCLEOTIDE SEQUENCE [LARGE SCALE GENOMIC DNA]</scope>
    <source>
        <strain evidence="5">DSM 22619</strain>
    </source>
</reference>
<dbReference type="RefSeq" id="WP_090847797.1">
    <property type="nucleotide sequence ID" value="NZ_FMZL01000033.1"/>
</dbReference>
<dbReference type="InterPro" id="IPR003593">
    <property type="entry name" value="AAA+_ATPase"/>
</dbReference>
<dbReference type="STRING" id="604330.SAMN04489857_1334"/>
<dbReference type="GO" id="GO:0016887">
    <property type="term" value="F:ATP hydrolysis activity"/>
    <property type="evidence" value="ECO:0007669"/>
    <property type="project" value="InterPro"/>
</dbReference>
<feature type="domain" description="ABC transporter" evidence="3">
    <location>
        <begin position="5"/>
        <end position="230"/>
    </location>
</feature>
<dbReference type="GO" id="GO:0005524">
    <property type="term" value="F:ATP binding"/>
    <property type="evidence" value="ECO:0007669"/>
    <property type="project" value="UniProtKB-KW"/>
</dbReference>
<evidence type="ECO:0000259" key="3">
    <source>
        <dbReference type="PROSITE" id="PS50893"/>
    </source>
</evidence>
<dbReference type="PROSITE" id="PS50893">
    <property type="entry name" value="ABC_TRANSPORTER_2"/>
    <property type="match status" value="1"/>
</dbReference>
<evidence type="ECO:0000256" key="2">
    <source>
        <dbReference type="ARBA" id="ARBA00022840"/>
    </source>
</evidence>
<dbReference type="PANTHER" id="PTHR43158:SF2">
    <property type="entry name" value="SKFA PEPTIDE EXPORT ATP-BINDING PROTEIN SKFE"/>
    <property type="match status" value="1"/>
</dbReference>
<dbReference type="SUPFAM" id="SSF52540">
    <property type="entry name" value="P-loop containing nucleoside triphosphate hydrolases"/>
    <property type="match status" value="1"/>
</dbReference>
<keyword evidence="1" id="KW-0547">Nucleotide-binding</keyword>
<evidence type="ECO:0000313" key="5">
    <source>
        <dbReference type="Proteomes" id="UP000198528"/>
    </source>
</evidence>
<accession>A0A1G6NDK4</accession>
<dbReference type="PANTHER" id="PTHR43158">
    <property type="entry name" value="SKFA PEPTIDE EXPORT ATP-BINDING PROTEIN SKFE"/>
    <property type="match status" value="1"/>
</dbReference>
<dbReference type="EMBL" id="FMZL01000033">
    <property type="protein sequence ID" value="SDC65416.1"/>
    <property type="molecule type" value="Genomic_DNA"/>
</dbReference>
<dbReference type="AlphaFoldDB" id="A0A1G6NDK4"/>
<dbReference type="Pfam" id="PF00005">
    <property type="entry name" value="ABC_tran"/>
    <property type="match status" value="1"/>
</dbReference>
<dbReference type="InterPro" id="IPR027417">
    <property type="entry name" value="P-loop_NTPase"/>
</dbReference>
<gene>
    <name evidence="4" type="ORF">SAMN04487824_1336</name>
</gene>
<dbReference type="CDD" id="cd03230">
    <property type="entry name" value="ABC_DR_subfamily_A"/>
    <property type="match status" value="1"/>
</dbReference>
<protein>
    <submittedName>
        <fullName evidence="4">ABC-2 type transport system ATP-binding protein</fullName>
    </submittedName>
</protein>
<dbReference type="InterPro" id="IPR003439">
    <property type="entry name" value="ABC_transporter-like_ATP-bd"/>
</dbReference>
<keyword evidence="5" id="KW-1185">Reference proteome</keyword>
<dbReference type="Proteomes" id="UP000198528">
    <property type="component" value="Unassembled WGS sequence"/>
</dbReference>
<evidence type="ECO:0000256" key="1">
    <source>
        <dbReference type="ARBA" id="ARBA00022741"/>
    </source>
</evidence>
<evidence type="ECO:0000313" key="4">
    <source>
        <dbReference type="EMBL" id="SDC65416.1"/>
    </source>
</evidence>
<dbReference type="Gene3D" id="3.40.50.300">
    <property type="entry name" value="P-loop containing nucleotide triphosphate hydrolases"/>
    <property type="match status" value="1"/>
</dbReference>
<keyword evidence="2 4" id="KW-0067">ATP-binding</keyword>
<proteinExistence type="predicted"/>
<organism evidence="4 5">
    <name type="scientific">Parafannyhessea umbonata</name>
    <dbReference type="NCBI Taxonomy" id="604330"/>
    <lineage>
        <taxon>Bacteria</taxon>
        <taxon>Bacillati</taxon>
        <taxon>Actinomycetota</taxon>
        <taxon>Coriobacteriia</taxon>
        <taxon>Coriobacteriales</taxon>
        <taxon>Atopobiaceae</taxon>
        <taxon>Parafannyhessea</taxon>
    </lineage>
</organism>